<comment type="cofactor">
    <cofactor evidence="14">
        <name>Mg(2+)</name>
        <dbReference type="ChEBI" id="CHEBI:18420"/>
    </cofactor>
</comment>
<keyword evidence="4 14" id="KW-0235">DNA replication</keyword>
<sequence>MTFKRLAEYLQRLEETTLRNKITEILAELYKETNGEEIGMICQLLQGRVAPLYEAIEFGVADKMMIRAIGQGLNVEITDVAALFRKTGDLGITVESIKNQPSGIKYKERNTITEVYEVLFRLATSGGEGSQEEKIKLMGELIKDLDPLSCRYVVRIPIGRLRLGFSDMTVLDSLSWMIKGTKELRPTIEKAYNVRPDISFISSTLKEKGIKGLAQVKPQVGTPILMARAERMTNGADIIEKIGKCAIEPKYDGFRVQGHKRGNKVELFSRNLENVTLMYPDIVKGIIKQVKANEAIIEGEAVAFNPNTGEYLPFQETVQRKRKYNIEAYAREIPLKLFAFELLYRDGISYLGKPFEERRSELEKIVAKGDTILVSQEEVVGDAKRLEEIFQDAVSRGLEGVMAKKLDGIYRAGSRDFNWIKYKRSYAGKLADTIDCVVLGYDYGQGKRTGFGIGDFLIGVYDDKDEKFQTVAKIGTGLTDEEWKKIKLRSDKLKVKNKPENYDVDKMMECDVWITPLIVVEIRADEITRSPVHTAGRVMKPSISGKAFDVEVAGLALRFPRLERFRDDKKPMEVTTLKELKKLYEMQGKK</sequence>
<keyword evidence="5 14" id="KW-0479">Metal-binding</keyword>
<dbReference type="EC" id="6.5.1.1" evidence="14"/>
<dbReference type="InterPro" id="IPR012340">
    <property type="entry name" value="NA-bd_OB-fold"/>
</dbReference>
<proteinExistence type="inferred from homology"/>
<dbReference type="CDD" id="cd07901">
    <property type="entry name" value="Adenylation_DNA_ligase_Arch_LigB"/>
    <property type="match status" value="1"/>
</dbReference>
<dbReference type="GO" id="GO:0071897">
    <property type="term" value="P:DNA biosynthetic process"/>
    <property type="evidence" value="ECO:0007669"/>
    <property type="project" value="InterPro"/>
</dbReference>
<keyword evidence="8 14" id="KW-0067">ATP-binding</keyword>
<evidence type="ECO:0000256" key="16">
    <source>
        <dbReference type="RuleBase" id="RU004196"/>
    </source>
</evidence>
<dbReference type="GO" id="GO:0006281">
    <property type="term" value="P:DNA repair"/>
    <property type="evidence" value="ECO:0007669"/>
    <property type="project" value="UniProtKB-UniRule"/>
</dbReference>
<accession>A0A1F5YUQ5</accession>
<dbReference type="STRING" id="1798371.A2W14_04695"/>
<evidence type="ECO:0000256" key="7">
    <source>
        <dbReference type="ARBA" id="ARBA00022763"/>
    </source>
</evidence>
<feature type="binding site" evidence="14">
    <location>
        <position position="415"/>
    </location>
    <ligand>
        <name>ATP</name>
        <dbReference type="ChEBI" id="CHEBI:30616"/>
    </ligand>
</feature>
<dbReference type="EMBL" id="MFJA01000012">
    <property type="protein sequence ID" value="OGG03813.1"/>
    <property type="molecule type" value="Genomic_DNA"/>
</dbReference>
<feature type="binding site" evidence="14">
    <location>
        <position position="340"/>
    </location>
    <ligand>
        <name>ATP</name>
        <dbReference type="ChEBI" id="CHEBI:30616"/>
    </ligand>
</feature>
<dbReference type="Proteomes" id="UP000176665">
    <property type="component" value="Unassembled WGS sequence"/>
</dbReference>
<organism evidence="18 19">
    <name type="scientific">Candidatus Gottesmanbacteria bacterium RBG_16_37_8</name>
    <dbReference type="NCBI Taxonomy" id="1798371"/>
    <lineage>
        <taxon>Bacteria</taxon>
        <taxon>Candidatus Gottesmaniibacteriota</taxon>
    </lineage>
</organism>
<dbReference type="PANTHER" id="PTHR45674">
    <property type="entry name" value="DNA LIGASE 1/3 FAMILY MEMBER"/>
    <property type="match status" value="1"/>
</dbReference>
<dbReference type="InterPro" id="IPR012310">
    <property type="entry name" value="DNA_ligase_ATP-dep_cent"/>
</dbReference>
<keyword evidence="7 14" id="KW-0227">DNA damage</keyword>
<comment type="catalytic activity">
    <reaction evidence="13 14 15">
        <text>ATP + (deoxyribonucleotide)n-3'-hydroxyl + 5'-phospho-(deoxyribonucleotide)m = (deoxyribonucleotide)n+m + AMP + diphosphate.</text>
        <dbReference type="EC" id="6.5.1.1"/>
    </reaction>
</comment>
<evidence type="ECO:0000256" key="9">
    <source>
        <dbReference type="ARBA" id="ARBA00022842"/>
    </source>
</evidence>
<keyword evidence="6 14" id="KW-0547">Nucleotide-binding</keyword>
<dbReference type="InterPro" id="IPR000977">
    <property type="entry name" value="DNA_ligase_ATP-dep"/>
</dbReference>
<feature type="binding site" evidence="14">
    <location>
        <position position="300"/>
    </location>
    <ligand>
        <name>ATP</name>
        <dbReference type="ChEBI" id="CHEBI:30616"/>
    </ligand>
</feature>
<dbReference type="NCBIfam" id="TIGR00574">
    <property type="entry name" value="dnl1"/>
    <property type="match status" value="1"/>
</dbReference>
<feature type="binding site" evidence="14">
    <location>
        <position position="421"/>
    </location>
    <ligand>
        <name>ATP</name>
        <dbReference type="ChEBI" id="CHEBI:30616"/>
    </ligand>
</feature>
<dbReference type="GO" id="GO:0005524">
    <property type="term" value="F:ATP binding"/>
    <property type="evidence" value="ECO:0007669"/>
    <property type="project" value="UniProtKB-UniRule"/>
</dbReference>
<dbReference type="SUPFAM" id="SSF50249">
    <property type="entry name" value="Nucleic acid-binding proteins"/>
    <property type="match status" value="1"/>
</dbReference>
<feature type="binding site" evidence="14">
    <location>
        <position position="248"/>
    </location>
    <ligand>
        <name>ATP</name>
        <dbReference type="ChEBI" id="CHEBI:30616"/>
    </ligand>
</feature>
<keyword evidence="12 14" id="KW-0131">Cell cycle</keyword>
<feature type="active site" description="N6-AMP-lysine intermediate" evidence="14">
    <location>
        <position position="250"/>
    </location>
</feature>
<evidence type="ECO:0000256" key="6">
    <source>
        <dbReference type="ARBA" id="ARBA00022741"/>
    </source>
</evidence>
<evidence type="ECO:0000256" key="13">
    <source>
        <dbReference type="ARBA" id="ARBA00034003"/>
    </source>
</evidence>
<dbReference type="GO" id="GO:0003677">
    <property type="term" value="F:DNA binding"/>
    <property type="evidence" value="ECO:0007669"/>
    <property type="project" value="InterPro"/>
</dbReference>
<comment type="similarity">
    <text evidence="1 14 16">Belongs to the ATP-dependent DNA ligase family.</text>
</comment>
<evidence type="ECO:0000313" key="18">
    <source>
        <dbReference type="EMBL" id="OGG03813.1"/>
    </source>
</evidence>
<evidence type="ECO:0000256" key="10">
    <source>
        <dbReference type="ARBA" id="ARBA00023172"/>
    </source>
</evidence>
<dbReference type="Gene3D" id="1.10.3260.10">
    <property type="entry name" value="DNA ligase, ATP-dependent, N-terminal domain"/>
    <property type="match status" value="1"/>
</dbReference>
<protein>
    <recommendedName>
        <fullName evidence="14">Probable DNA ligase</fullName>
        <ecNumber evidence="14">6.5.1.1</ecNumber>
    </recommendedName>
    <alternativeName>
        <fullName evidence="14">Polydeoxyribonucleotide synthase [ATP]</fullName>
    </alternativeName>
</protein>
<evidence type="ECO:0000256" key="8">
    <source>
        <dbReference type="ARBA" id="ARBA00022840"/>
    </source>
</evidence>
<dbReference type="GO" id="GO:0006310">
    <property type="term" value="P:DNA recombination"/>
    <property type="evidence" value="ECO:0007669"/>
    <property type="project" value="UniProtKB-UniRule"/>
</dbReference>
<keyword evidence="11 14" id="KW-0234">DNA repair</keyword>
<dbReference type="PANTHER" id="PTHR45674:SF4">
    <property type="entry name" value="DNA LIGASE 1"/>
    <property type="match status" value="1"/>
</dbReference>
<dbReference type="GO" id="GO:0006273">
    <property type="term" value="P:lagging strand elongation"/>
    <property type="evidence" value="ECO:0007669"/>
    <property type="project" value="TreeGrafter"/>
</dbReference>
<dbReference type="Pfam" id="PF01068">
    <property type="entry name" value="DNA_ligase_A_M"/>
    <property type="match status" value="1"/>
</dbReference>
<comment type="function">
    <text evidence="14">DNA ligase that seals nicks in double-stranded DNA during DNA replication, DNA recombination and DNA repair.</text>
</comment>
<dbReference type="SUPFAM" id="SSF117018">
    <property type="entry name" value="ATP-dependent DNA ligase DNA-binding domain"/>
    <property type="match status" value="1"/>
</dbReference>
<keyword evidence="3 14" id="KW-0132">Cell division</keyword>
<dbReference type="GO" id="GO:0046872">
    <property type="term" value="F:metal ion binding"/>
    <property type="evidence" value="ECO:0007669"/>
    <property type="project" value="UniProtKB-KW"/>
</dbReference>
<feature type="binding site" evidence="14">
    <location>
        <position position="270"/>
    </location>
    <ligand>
        <name>ATP</name>
        <dbReference type="ChEBI" id="CHEBI:30616"/>
    </ligand>
</feature>
<dbReference type="InterPro" id="IPR016059">
    <property type="entry name" value="DNA_ligase_ATP-dep_CS"/>
</dbReference>
<dbReference type="Gene3D" id="2.40.50.140">
    <property type="entry name" value="Nucleic acid-binding proteins"/>
    <property type="match status" value="1"/>
</dbReference>
<dbReference type="PROSITE" id="PS50160">
    <property type="entry name" value="DNA_LIGASE_A3"/>
    <property type="match status" value="1"/>
</dbReference>
<feature type="domain" description="ATP-dependent DNA ligase family profile" evidence="17">
    <location>
        <begin position="328"/>
        <end position="462"/>
    </location>
</feature>
<dbReference type="SUPFAM" id="SSF56091">
    <property type="entry name" value="DNA ligase/mRNA capping enzyme, catalytic domain"/>
    <property type="match status" value="1"/>
</dbReference>
<evidence type="ECO:0000256" key="3">
    <source>
        <dbReference type="ARBA" id="ARBA00022618"/>
    </source>
</evidence>
<dbReference type="GO" id="GO:0051301">
    <property type="term" value="P:cell division"/>
    <property type="evidence" value="ECO:0007669"/>
    <property type="project" value="UniProtKB-KW"/>
</dbReference>
<evidence type="ECO:0000256" key="12">
    <source>
        <dbReference type="ARBA" id="ARBA00023306"/>
    </source>
</evidence>
<dbReference type="InterPro" id="IPR036599">
    <property type="entry name" value="DNA_ligase_N_sf"/>
</dbReference>
<dbReference type="PROSITE" id="PS00697">
    <property type="entry name" value="DNA_LIGASE_A1"/>
    <property type="match status" value="1"/>
</dbReference>
<evidence type="ECO:0000256" key="4">
    <source>
        <dbReference type="ARBA" id="ARBA00022705"/>
    </source>
</evidence>
<evidence type="ECO:0000259" key="17">
    <source>
        <dbReference type="PROSITE" id="PS50160"/>
    </source>
</evidence>
<evidence type="ECO:0000256" key="14">
    <source>
        <dbReference type="HAMAP-Rule" id="MF_00407"/>
    </source>
</evidence>
<dbReference type="InterPro" id="IPR012309">
    <property type="entry name" value="DNA_ligase_ATP-dep_C"/>
</dbReference>
<evidence type="ECO:0000256" key="5">
    <source>
        <dbReference type="ARBA" id="ARBA00022723"/>
    </source>
</evidence>
<comment type="caution">
    <text evidence="18">The sequence shown here is derived from an EMBL/GenBank/DDBJ whole genome shotgun (WGS) entry which is preliminary data.</text>
</comment>
<evidence type="ECO:0000313" key="19">
    <source>
        <dbReference type="Proteomes" id="UP000176665"/>
    </source>
</evidence>
<keyword evidence="10 14" id="KW-0233">DNA recombination</keyword>
<evidence type="ECO:0000256" key="11">
    <source>
        <dbReference type="ARBA" id="ARBA00023204"/>
    </source>
</evidence>
<keyword evidence="9 14" id="KW-0460">Magnesium</keyword>
<reference evidence="18 19" key="1">
    <citation type="journal article" date="2016" name="Nat. Commun.">
        <title>Thousands of microbial genomes shed light on interconnected biogeochemical processes in an aquifer system.</title>
        <authorList>
            <person name="Anantharaman K."/>
            <person name="Brown C.T."/>
            <person name="Hug L.A."/>
            <person name="Sharon I."/>
            <person name="Castelle C.J."/>
            <person name="Probst A.J."/>
            <person name="Thomas B.C."/>
            <person name="Singh A."/>
            <person name="Wilkins M.J."/>
            <person name="Karaoz U."/>
            <person name="Brodie E.L."/>
            <person name="Williams K.H."/>
            <person name="Hubbard S.S."/>
            <person name="Banfield J.F."/>
        </authorList>
    </citation>
    <scope>NUCLEOTIDE SEQUENCE [LARGE SCALE GENOMIC DNA]</scope>
</reference>
<dbReference type="Pfam" id="PF04679">
    <property type="entry name" value="DNA_ligase_A_C"/>
    <property type="match status" value="1"/>
</dbReference>
<evidence type="ECO:0000256" key="15">
    <source>
        <dbReference type="RuleBase" id="RU000617"/>
    </source>
</evidence>
<evidence type="ECO:0000256" key="1">
    <source>
        <dbReference type="ARBA" id="ARBA00007572"/>
    </source>
</evidence>
<evidence type="ECO:0000256" key="2">
    <source>
        <dbReference type="ARBA" id="ARBA00022598"/>
    </source>
</evidence>
<dbReference type="InterPro" id="IPR012308">
    <property type="entry name" value="DNA_ligase_ATP-dep_N"/>
</dbReference>
<name>A0A1F5YUQ5_9BACT</name>
<dbReference type="Gene3D" id="3.30.470.30">
    <property type="entry name" value="DNA ligase/mRNA capping enzyme"/>
    <property type="match status" value="1"/>
</dbReference>
<dbReference type="GO" id="GO:0003910">
    <property type="term" value="F:DNA ligase (ATP) activity"/>
    <property type="evidence" value="ECO:0007669"/>
    <property type="project" value="UniProtKB-UniRule"/>
</dbReference>
<dbReference type="InterPro" id="IPR022865">
    <property type="entry name" value="DNA_ligae_ATP-dep_bac/arc"/>
</dbReference>
<feature type="binding site" evidence="14">
    <location>
        <position position="255"/>
    </location>
    <ligand>
        <name>ATP</name>
        <dbReference type="ChEBI" id="CHEBI:30616"/>
    </ligand>
</feature>
<keyword evidence="2 14" id="KW-0436">Ligase</keyword>
<gene>
    <name evidence="14" type="primary">lig</name>
    <name evidence="18" type="ORF">A2W14_04695</name>
</gene>
<dbReference type="HAMAP" id="MF_00407">
    <property type="entry name" value="DNA_ligase"/>
    <property type="match status" value="1"/>
</dbReference>
<dbReference type="Pfam" id="PF04675">
    <property type="entry name" value="DNA_ligase_A_N"/>
    <property type="match status" value="1"/>
</dbReference>
<dbReference type="InterPro" id="IPR050191">
    <property type="entry name" value="ATP-dep_DNA_ligase"/>
</dbReference>
<dbReference type="AlphaFoldDB" id="A0A1F5YUQ5"/>